<gene>
    <name evidence="1" type="ORF">AC1_A0164</name>
</gene>
<dbReference type="AlphaFoldDB" id="A0AAV3BH77"/>
<dbReference type="Proteomes" id="UP000004342">
    <property type="component" value="Unassembled WGS sequence"/>
</dbReference>
<evidence type="ECO:0000313" key="1">
    <source>
        <dbReference type="EMBL" id="EDT22233.1"/>
    </source>
</evidence>
<evidence type="ECO:0000313" key="2">
    <source>
        <dbReference type="Proteomes" id="UP000004342"/>
    </source>
</evidence>
<reference evidence="1 2" key="1">
    <citation type="submission" date="2007-07" db="EMBL/GenBank/DDBJ databases">
        <title>Annotation of Clostridium perfringens B str. ATCC 3626.</title>
        <authorList>
            <person name="Paulsen I."/>
            <person name="Sebastian Y."/>
        </authorList>
    </citation>
    <scope>NUCLEOTIDE SEQUENCE [LARGE SCALE GENOMIC DNA]</scope>
    <source>
        <strain evidence="2">B str. ATCC 3626</strain>
    </source>
</reference>
<name>A0AAV3BH77_CLOPF</name>
<proteinExistence type="predicted"/>
<protein>
    <submittedName>
        <fullName evidence="1">Bacteriocin-type signal sequence domain protein</fullName>
    </submittedName>
</protein>
<comment type="caution">
    <text evidence="1">The sequence shown here is derived from an EMBL/GenBank/DDBJ whole genome shotgun (WGS) entry which is preliminary data.</text>
</comment>
<accession>A0AAV3BH77</accession>
<dbReference type="RefSeq" id="WP_003460655.1">
    <property type="nucleotide sequence ID" value="NZ_ABDV01000054.1"/>
</dbReference>
<dbReference type="EMBL" id="ABDV01000054">
    <property type="protein sequence ID" value="EDT22233.1"/>
    <property type="molecule type" value="Genomic_DNA"/>
</dbReference>
<sequence length="63" mass="7214">MNNLNLKELENINGGGVFSFFKDYALGKALDYVIDNTLNPSEHSKEIARRAYGSKWKMGNRYN</sequence>
<organism evidence="1 2">
    <name type="scientific">Clostridium perfringens B str. ATCC 3626</name>
    <dbReference type="NCBI Taxonomy" id="451754"/>
    <lineage>
        <taxon>Bacteria</taxon>
        <taxon>Bacillati</taxon>
        <taxon>Bacillota</taxon>
        <taxon>Clostridia</taxon>
        <taxon>Eubacteriales</taxon>
        <taxon>Clostridiaceae</taxon>
        <taxon>Clostridium</taxon>
    </lineage>
</organism>